<evidence type="ECO:0000313" key="11">
    <source>
        <dbReference type="EMBL" id="CEQ42459.1"/>
    </source>
</evidence>
<evidence type="ECO:0000256" key="3">
    <source>
        <dbReference type="ARBA" id="ARBA00012668"/>
    </source>
</evidence>
<dbReference type="Pfam" id="PF08022">
    <property type="entry name" value="FAD_binding_8"/>
    <property type="match status" value="1"/>
</dbReference>
<dbReference type="GO" id="GO:0015677">
    <property type="term" value="P:copper ion import"/>
    <property type="evidence" value="ECO:0007669"/>
    <property type="project" value="TreeGrafter"/>
</dbReference>
<feature type="transmembrane region" description="Helical" evidence="9">
    <location>
        <begin position="119"/>
        <end position="140"/>
    </location>
</feature>
<keyword evidence="4" id="KW-0813">Transport</keyword>
<evidence type="ECO:0000313" key="12">
    <source>
        <dbReference type="Proteomes" id="UP000243876"/>
    </source>
</evidence>
<feature type="transmembrane region" description="Helical" evidence="9">
    <location>
        <begin position="92"/>
        <end position="113"/>
    </location>
</feature>
<dbReference type="SUPFAM" id="SSF52343">
    <property type="entry name" value="Ferredoxin reductase-like, C-terminal NADP-linked domain"/>
    <property type="match status" value="1"/>
</dbReference>
<keyword evidence="9" id="KW-1133">Transmembrane helix</keyword>
<evidence type="ECO:0000256" key="7">
    <source>
        <dbReference type="ARBA" id="ARBA00023002"/>
    </source>
</evidence>
<dbReference type="Gene3D" id="3.40.50.80">
    <property type="entry name" value="Nucleotide-binding domain of ferredoxin-NADP reductase (FNR) module"/>
    <property type="match status" value="1"/>
</dbReference>
<dbReference type="GO" id="GO:0006826">
    <property type="term" value="P:iron ion transport"/>
    <property type="evidence" value="ECO:0007669"/>
    <property type="project" value="TreeGrafter"/>
</dbReference>
<evidence type="ECO:0000256" key="6">
    <source>
        <dbReference type="ARBA" id="ARBA00022982"/>
    </source>
</evidence>
<dbReference type="AlphaFoldDB" id="A0A0D6ER82"/>
<dbReference type="InterPro" id="IPR017938">
    <property type="entry name" value="Riboflavin_synthase-like_b-brl"/>
</dbReference>
<dbReference type="InterPro" id="IPR051410">
    <property type="entry name" value="Ferric/Cupric_Reductase"/>
</dbReference>
<comment type="subcellular location">
    <subcellularLocation>
        <location evidence="1">Cell membrane</location>
        <topology evidence="1">Multi-pass membrane protein</topology>
    </subcellularLocation>
</comment>
<dbReference type="CDD" id="cd06186">
    <property type="entry name" value="NOX_Duox_like_FAD_NADP"/>
    <property type="match status" value="1"/>
</dbReference>
<feature type="domain" description="FAD-binding FR-type" evidence="10">
    <location>
        <begin position="300"/>
        <end position="426"/>
    </location>
</feature>
<keyword evidence="7" id="KW-0560">Oxidoreductase</keyword>
<proteinExistence type="inferred from homology"/>
<organism evidence="11 12">
    <name type="scientific">Sporidiobolus salmonicolor</name>
    <name type="common">Yeast-like fungus</name>
    <name type="synonym">Sporobolomyces salmonicolor</name>
    <dbReference type="NCBI Taxonomy" id="5005"/>
    <lineage>
        <taxon>Eukaryota</taxon>
        <taxon>Fungi</taxon>
        <taxon>Dikarya</taxon>
        <taxon>Basidiomycota</taxon>
        <taxon>Pucciniomycotina</taxon>
        <taxon>Microbotryomycetes</taxon>
        <taxon>Sporidiobolales</taxon>
        <taxon>Sporidiobolaceae</taxon>
        <taxon>Sporobolomyces</taxon>
    </lineage>
</organism>
<dbReference type="SFLD" id="SFLDS00052">
    <property type="entry name" value="Ferric_Reductase_Domain"/>
    <property type="match status" value="1"/>
</dbReference>
<dbReference type="PROSITE" id="PS51384">
    <property type="entry name" value="FAD_FR"/>
    <property type="match status" value="1"/>
</dbReference>
<evidence type="ECO:0000256" key="4">
    <source>
        <dbReference type="ARBA" id="ARBA00022448"/>
    </source>
</evidence>
<comment type="similarity">
    <text evidence="2">Belongs to the ferric reductase (FRE) family.</text>
</comment>
<dbReference type="PANTHER" id="PTHR32361:SF9">
    <property type="entry name" value="FERRIC REDUCTASE TRANSMEMBRANE COMPONENT 3-RELATED"/>
    <property type="match status" value="1"/>
</dbReference>
<feature type="non-terminal residue" evidence="11">
    <location>
        <position position="1"/>
    </location>
</feature>
<dbReference type="SFLD" id="SFLDG01168">
    <property type="entry name" value="Ferric_reductase_subgroup_(FRE"/>
    <property type="match status" value="1"/>
</dbReference>
<keyword evidence="9" id="KW-0472">Membrane</keyword>
<dbReference type="GO" id="GO:0052851">
    <property type="term" value="F:ferric-chelate reductase (NADPH) activity"/>
    <property type="evidence" value="ECO:0007669"/>
    <property type="project" value="UniProtKB-EC"/>
</dbReference>
<feature type="transmembrane region" description="Helical" evidence="9">
    <location>
        <begin position="36"/>
        <end position="58"/>
    </location>
</feature>
<evidence type="ECO:0000256" key="8">
    <source>
        <dbReference type="ARBA" id="ARBA00048483"/>
    </source>
</evidence>
<dbReference type="PANTHER" id="PTHR32361">
    <property type="entry name" value="FERRIC/CUPRIC REDUCTASE TRANSMEMBRANE COMPONENT"/>
    <property type="match status" value="1"/>
</dbReference>
<dbReference type="Pfam" id="PF08030">
    <property type="entry name" value="NAD_binding_6"/>
    <property type="match status" value="1"/>
</dbReference>
<dbReference type="Proteomes" id="UP000243876">
    <property type="component" value="Unassembled WGS sequence"/>
</dbReference>
<dbReference type="InterPro" id="IPR017927">
    <property type="entry name" value="FAD-bd_FR_type"/>
</dbReference>
<protein>
    <recommendedName>
        <fullName evidence="3">ferric-chelate reductase (NADPH)</fullName>
        <ecNumber evidence="3">1.16.1.9</ecNumber>
    </recommendedName>
</protein>
<name>A0A0D6ER82_SPOSA</name>
<dbReference type="OrthoDB" id="4494341at2759"/>
<dbReference type="EC" id="1.16.1.9" evidence="3"/>
<feature type="transmembrane region" description="Helical" evidence="9">
    <location>
        <begin position="253"/>
        <end position="273"/>
    </location>
</feature>
<evidence type="ECO:0000256" key="1">
    <source>
        <dbReference type="ARBA" id="ARBA00004651"/>
    </source>
</evidence>
<dbReference type="InterPro" id="IPR013112">
    <property type="entry name" value="FAD-bd_8"/>
</dbReference>
<evidence type="ECO:0000256" key="9">
    <source>
        <dbReference type="SAM" id="Phobius"/>
    </source>
</evidence>
<dbReference type="InterPro" id="IPR039261">
    <property type="entry name" value="FNR_nucleotide-bd"/>
</dbReference>
<dbReference type="GO" id="GO:0006879">
    <property type="term" value="P:intracellular iron ion homeostasis"/>
    <property type="evidence" value="ECO:0007669"/>
    <property type="project" value="TreeGrafter"/>
</dbReference>
<evidence type="ECO:0000259" key="10">
    <source>
        <dbReference type="PROSITE" id="PS51384"/>
    </source>
</evidence>
<dbReference type="SUPFAM" id="SSF63380">
    <property type="entry name" value="Riboflavin synthase domain-like"/>
    <property type="match status" value="1"/>
</dbReference>
<sequence>MPVMGIPGVAVLAAAKNAAAAEKARQSTASLHVANIYQFIMAGVLGTLFIRNVVLLLLRFVARRRRRSADAVEKASSTKGAGASSIYGPKPILIRISGVIDSIALQPIDVWGIPGDWTWLRLLMVTFICAANIVCCLVGTRRVFLVIDTKLHSPQQAGSSIARAFARRCGRMCVANVPMIYGFAGRNNIVATLTGELMPFFSQELRFYHILLGGIAFIEAFIHTFAYIGHALVFMAVNCFFGLKWVRRRCYELFLITHVVGAALVLAGLWYHRPIAQDWVYAAVAVWCFERACRLGLHVSSIFRARVIMRRPLLEARASIVHGAIKLSVPFPAGKWQAGQHVYLSFWGLDLLRKPWLYGQSHPFSISNIPDAAAHDEQELRFVLRVHNGLTRTLASHIQQKCVAKGAESVAVSVAVEGPYGWAPAAEEFDSVLLIAGGSGITHPASILADVCQHASHGQCGTSNVQLVWAIHHLDQSEWVRETIEEARSHADKANLSLSINLHVTRPSTHSASSSGTVTPAESPRLEFDEKKHEFGETVSSFAKARRFTGRPDVAEAIAKTVADSPGTTLVVACGPVALADEVRRIGSKYASSALQVQIARFEC</sequence>
<gene>
    <name evidence="11" type="primary">SPOSA6832_04257</name>
</gene>
<comment type="catalytic activity">
    <reaction evidence="8">
        <text>2 a Fe(II)-siderophore + NADP(+) + H(+) = 2 a Fe(III)-siderophore + NADPH</text>
        <dbReference type="Rhea" id="RHEA:28795"/>
        <dbReference type="Rhea" id="RHEA-COMP:11342"/>
        <dbReference type="Rhea" id="RHEA-COMP:11344"/>
        <dbReference type="ChEBI" id="CHEBI:15378"/>
        <dbReference type="ChEBI" id="CHEBI:29033"/>
        <dbReference type="ChEBI" id="CHEBI:29034"/>
        <dbReference type="ChEBI" id="CHEBI:57783"/>
        <dbReference type="ChEBI" id="CHEBI:58349"/>
        <dbReference type="EC" id="1.16.1.9"/>
    </reaction>
</comment>
<accession>A0A0D6ER82</accession>
<keyword evidence="12" id="KW-1185">Reference proteome</keyword>
<keyword evidence="6" id="KW-0249">Electron transport</keyword>
<keyword evidence="9" id="KW-0812">Transmembrane</keyword>
<reference evidence="12" key="1">
    <citation type="submission" date="2015-02" db="EMBL/GenBank/DDBJ databases">
        <authorList>
            <person name="Gon?alves P."/>
        </authorList>
    </citation>
    <scope>NUCLEOTIDE SEQUENCE [LARGE SCALE GENOMIC DNA]</scope>
</reference>
<keyword evidence="5" id="KW-1003">Cell membrane</keyword>
<dbReference type="GO" id="GO:0005886">
    <property type="term" value="C:plasma membrane"/>
    <property type="evidence" value="ECO:0007669"/>
    <property type="project" value="UniProtKB-SubCell"/>
</dbReference>
<dbReference type="InterPro" id="IPR013121">
    <property type="entry name" value="Fe_red_NAD-bd_6"/>
</dbReference>
<evidence type="ECO:0000256" key="5">
    <source>
        <dbReference type="ARBA" id="ARBA00022475"/>
    </source>
</evidence>
<dbReference type="EMBL" id="CENE01000026">
    <property type="protein sequence ID" value="CEQ42459.1"/>
    <property type="molecule type" value="Genomic_DNA"/>
</dbReference>
<evidence type="ECO:0000256" key="2">
    <source>
        <dbReference type="ARBA" id="ARBA00006278"/>
    </source>
</evidence>